<dbReference type="Proteomes" id="UP000239899">
    <property type="component" value="Unassembled WGS sequence"/>
</dbReference>
<sequence>MLPRQAAGRLARGARALSTSSGGQVACLDDVRSVLRLEGRSLLDYLQKVVSSDATKLAAPGAPPLYACVLTPQGRYLHDMFLHRVESGSADTQAVLVDCDAGQRRSLMDLLQRYSLHHKIDVTSASKNYSVWAAFGSGISGASAAPEREWPSDPRLPALGRRAILPRGSAPAPTASASEYACWRIKQGVAEGDAEIPSGEVVPLEYNLDKLNGISFEKGCYVGQEFVARVHALGVVRKRIMPFRLGQARGASCLSTVPLAPGVSRIFDVFDAEENLRPIGKVRALQGEFGLAKLRLKEAMAAIREEKPLLVGDLEAGTGYAEVWPWRPEWWEPSWGYEEGFEEEKQRQVA</sequence>
<name>A0A2P6TXY2_CHLSO</name>
<comment type="caution">
    <text evidence="5">The sequence shown here is derived from an EMBL/GenBank/DDBJ whole genome shotgun (WGS) entry which is preliminary data.</text>
</comment>
<dbReference type="AlphaFoldDB" id="A0A2P6TXY2"/>
<keyword evidence="2" id="KW-0809">Transit peptide</keyword>
<dbReference type="STRING" id="3076.A0A2P6TXY2"/>
<gene>
    <name evidence="5" type="ORF">C2E21_2434</name>
</gene>
<dbReference type="Pfam" id="PF25455">
    <property type="entry name" value="Beta-barrel_CAF17_C"/>
    <property type="match status" value="1"/>
</dbReference>
<dbReference type="PANTHER" id="PTHR22602:SF0">
    <property type="entry name" value="TRANSFERASE CAF17, MITOCHONDRIAL-RELATED"/>
    <property type="match status" value="1"/>
</dbReference>
<evidence type="ECO:0000313" key="5">
    <source>
        <dbReference type="EMBL" id="PRW58922.1"/>
    </source>
</evidence>
<dbReference type="EMBL" id="LHPG02000004">
    <property type="protein sequence ID" value="PRW58922.1"/>
    <property type="molecule type" value="Genomic_DNA"/>
</dbReference>
<feature type="domain" description="CAF17 C-terminal" evidence="4">
    <location>
        <begin position="237"/>
        <end position="332"/>
    </location>
</feature>
<evidence type="ECO:0000256" key="1">
    <source>
        <dbReference type="ARBA" id="ARBA00004173"/>
    </source>
</evidence>
<dbReference type="SUPFAM" id="SSF103025">
    <property type="entry name" value="Folate-binding domain"/>
    <property type="match status" value="1"/>
</dbReference>
<organism evidence="5 6">
    <name type="scientific">Chlorella sorokiniana</name>
    <name type="common">Freshwater green alga</name>
    <dbReference type="NCBI Taxonomy" id="3076"/>
    <lineage>
        <taxon>Eukaryota</taxon>
        <taxon>Viridiplantae</taxon>
        <taxon>Chlorophyta</taxon>
        <taxon>core chlorophytes</taxon>
        <taxon>Trebouxiophyceae</taxon>
        <taxon>Chlorellales</taxon>
        <taxon>Chlorellaceae</taxon>
        <taxon>Chlorella clade</taxon>
        <taxon>Chlorella</taxon>
    </lineage>
</organism>
<evidence type="ECO:0000259" key="4">
    <source>
        <dbReference type="Pfam" id="PF25455"/>
    </source>
</evidence>
<dbReference type="GO" id="GO:0016226">
    <property type="term" value="P:iron-sulfur cluster assembly"/>
    <property type="evidence" value="ECO:0007669"/>
    <property type="project" value="TreeGrafter"/>
</dbReference>
<evidence type="ECO:0000313" key="6">
    <source>
        <dbReference type="Proteomes" id="UP000239899"/>
    </source>
</evidence>
<dbReference type="InterPro" id="IPR017703">
    <property type="entry name" value="YgfZ/GCV_T_CS"/>
</dbReference>
<reference evidence="5 6" key="1">
    <citation type="journal article" date="2018" name="Plant J.">
        <title>Genome sequences of Chlorella sorokiniana UTEX 1602 and Micractinium conductrix SAG 241.80: implications to maltose excretion by a green alga.</title>
        <authorList>
            <person name="Arriola M.B."/>
            <person name="Velmurugan N."/>
            <person name="Zhang Y."/>
            <person name="Plunkett M.H."/>
            <person name="Hondzo H."/>
            <person name="Barney B.M."/>
        </authorList>
    </citation>
    <scope>NUCLEOTIDE SEQUENCE [LARGE SCALE GENOMIC DNA]</scope>
    <source>
        <strain evidence="6">UTEX 1602</strain>
    </source>
</reference>
<dbReference type="InterPro" id="IPR027266">
    <property type="entry name" value="TrmE/GcvT-like"/>
</dbReference>
<comment type="subcellular location">
    <subcellularLocation>
        <location evidence="1">Mitochondrion</location>
    </subcellularLocation>
</comment>
<dbReference type="NCBIfam" id="TIGR03317">
    <property type="entry name" value="ygfZ_signature"/>
    <property type="match status" value="1"/>
</dbReference>
<dbReference type="InterPro" id="IPR045179">
    <property type="entry name" value="YgfZ/GcvT"/>
</dbReference>
<dbReference type="PANTHER" id="PTHR22602">
    <property type="entry name" value="TRANSFERASE CAF17, MITOCHONDRIAL-RELATED"/>
    <property type="match status" value="1"/>
</dbReference>
<accession>A0A2P6TXY2</accession>
<keyword evidence="3" id="KW-0496">Mitochondrion</keyword>
<evidence type="ECO:0000256" key="2">
    <source>
        <dbReference type="ARBA" id="ARBA00022946"/>
    </source>
</evidence>
<keyword evidence="6" id="KW-1185">Reference proteome</keyword>
<dbReference type="GO" id="GO:0016740">
    <property type="term" value="F:transferase activity"/>
    <property type="evidence" value="ECO:0007669"/>
    <property type="project" value="UniProtKB-KW"/>
</dbReference>
<protein>
    <submittedName>
        <fullName evidence="5">Transferase mitochondrial</fullName>
    </submittedName>
</protein>
<keyword evidence="5" id="KW-0808">Transferase</keyword>
<dbReference type="InterPro" id="IPR057460">
    <property type="entry name" value="CAF17_C"/>
</dbReference>
<dbReference type="OrthoDB" id="191995at2759"/>
<proteinExistence type="predicted"/>
<dbReference type="GO" id="GO:0005759">
    <property type="term" value="C:mitochondrial matrix"/>
    <property type="evidence" value="ECO:0007669"/>
    <property type="project" value="TreeGrafter"/>
</dbReference>
<dbReference type="Gene3D" id="3.30.1360.120">
    <property type="entry name" value="Probable tRNA modification gtpase trme, domain 1"/>
    <property type="match status" value="2"/>
</dbReference>
<evidence type="ECO:0000256" key="3">
    <source>
        <dbReference type="ARBA" id="ARBA00023128"/>
    </source>
</evidence>